<evidence type="ECO:0000256" key="2">
    <source>
        <dbReference type="ARBA" id="ARBA00008684"/>
    </source>
</evidence>
<protein>
    <recommendedName>
        <fullName evidence="17">Protein kinase domain-containing protein</fullName>
    </recommendedName>
</protein>
<dbReference type="RefSeq" id="XP_071933500.1">
    <property type="nucleotide sequence ID" value="XM_072077399.1"/>
</dbReference>
<proteinExistence type="inferred from homology"/>
<comment type="subcellular location">
    <subcellularLocation>
        <location evidence="1">Membrane</location>
        <topology evidence="1">Single-pass membrane protein</topology>
    </subcellularLocation>
</comment>
<dbReference type="SUPFAM" id="SSF52047">
    <property type="entry name" value="RNI-like"/>
    <property type="match status" value="1"/>
</dbReference>
<evidence type="ECO:0000256" key="11">
    <source>
        <dbReference type="ARBA" id="ARBA00022989"/>
    </source>
</evidence>
<evidence type="ECO:0000256" key="10">
    <source>
        <dbReference type="ARBA" id="ARBA00022840"/>
    </source>
</evidence>
<dbReference type="InterPro" id="IPR003591">
    <property type="entry name" value="Leu-rich_rpt_typical-subtyp"/>
</dbReference>
<evidence type="ECO:0000256" key="12">
    <source>
        <dbReference type="ARBA" id="ARBA00023136"/>
    </source>
</evidence>
<dbReference type="Gene3D" id="3.80.10.10">
    <property type="entry name" value="Ribonuclease Inhibitor"/>
    <property type="match status" value="6"/>
</dbReference>
<evidence type="ECO:0000256" key="4">
    <source>
        <dbReference type="ARBA" id="ARBA00022679"/>
    </source>
</evidence>
<dbReference type="SUPFAM" id="SSF56112">
    <property type="entry name" value="Protein kinase-like (PK-like)"/>
    <property type="match status" value="1"/>
</dbReference>
<keyword evidence="8 14" id="KW-0547">Nucleotide-binding</keyword>
<dbReference type="Gene3D" id="1.10.510.10">
    <property type="entry name" value="Transferase(Phosphotransferase) domain 1"/>
    <property type="match status" value="1"/>
</dbReference>
<dbReference type="SMART" id="SM00369">
    <property type="entry name" value="LRR_TYP"/>
    <property type="match status" value="12"/>
</dbReference>
<evidence type="ECO:0000256" key="3">
    <source>
        <dbReference type="ARBA" id="ARBA00022614"/>
    </source>
</evidence>
<dbReference type="InterPro" id="IPR013210">
    <property type="entry name" value="LRR_N_plant-typ"/>
</dbReference>
<evidence type="ECO:0000256" key="15">
    <source>
        <dbReference type="SAM" id="Phobius"/>
    </source>
</evidence>
<dbReference type="InterPro" id="IPR011009">
    <property type="entry name" value="Kinase-like_dom_sf"/>
</dbReference>
<evidence type="ECO:0000256" key="8">
    <source>
        <dbReference type="ARBA" id="ARBA00022741"/>
    </source>
</evidence>
<dbReference type="PRINTS" id="PR00019">
    <property type="entry name" value="LEURICHRPT"/>
</dbReference>
<dbReference type="PROSITE" id="PS00107">
    <property type="entry name" value="PROTEIN_KINASE_ATP"/>
    <property type="match status" value="1"/>
</dbReference>
<evidence type="ECO:0000256" key="16">
    <source>
        <dbReference type="SAM" id="SignalP"/>
    </source>
</evidence>
<evidence type="ECO:0000313" key="19">
    <source>
        <dbReference type="RefSeq" id="XP_071933500.1"/>
    </source>
</evidence>
<keyword evidence="10 14" id="KW-0067">ATP-binding</keyword>
<dbReference type="Pfam" id="PF00069">
    <property type="entry name" value="Pkinase"/>
    <property type="match status" value="1"/>
</dbReference>
<dbReference type="SUPFAM" id="SSF52058">
    <property type="entry name" value="L domain-like"/>
    <property type="match status" value="2"/>
</dbReference>
<dbReference type="InterPro" id="IPR032675">
    <property type="entry name" value="LRR_dom_sf"/>
</dbReference>
<dbReference type="Gene3D" id="3.30.200.20">
    <property type="entry name" value="Phosphorylase Kinase, domain 1"/>
    <property type="match status" value="1"/>
</dbReference>
<dbReference type="PANTHER" id="PTHR48056">
    <property type="entry name" value="LRR RECEPTOR-LIKE SERINE/THREONINE-PROTEIN KINASE-RELATED"/>
    <property type="match status" value="1"/>
</dbReference>
<dbReference type="InterPro" id="IPR000719">
    <property type="entry name" value="Prot_kinase_dom"/>
</dbReference>
<feature type="transmembrane region" description="Helical" evidence="15">
    <location>
        <begin position="839"/>
        <end position="863"/>
    </location>
</feature>
<dbReference type="SMART" id="SM00220">
    <property type="entry name" value="S_TKc"/>
    <property type="match status" value="1"/>
</dbReference>
<dbReference type="Pfam" id="PF08263">
    <property type="entry name" value="LRRNT_2"/>
    <property type="match status" value="1"/>
</dbReference>
<dbReference type="Pfam" id="PF23598">
    <property type="entry name" value="LRR_14"/>
    <property type="match status" value="1"/>
</dbReference>
<feature type="chain" id="PRO_5047318436" description="Protein kinase domain-containing protein" evidence="16">
    <location>
        <begin position="24"/>
        <end position="1179"/>
    </location>
</feature>
<keyword evidence="18" id="KW-1185">Reference proteome</keyword>
<comment type="similarity">
    <text evidence="2">Belongs to the protein kinase superfamily. Ser/Thr protein kinase family.</text>
</comment>
<sequence>MKKIYYFFTLGLFLLSYLIDSLATTATNITTDQLALLSLRAKITSDPQQMLANNWSVASSVCEWRGVTCGSRHRRVTALNISNLGFTGTIPPQLGNLSFLKSIDISVNDFHGELPHELIRLCRLRVLDFAINKLSGDIPSWVGSLQELQHFSIENNSFTGFVPASLSNMSKLDTLILSFNPLQGTIPMEIGYLGNLKEIVMYHNRLSGSLPLGMFNISSLEYIGLADNSLSGSLPVGICPRLQGLKWLDLSHNKFSGMIPSSLSECSKLQVLGMSYNNFTGVIPEEFGNLTVLEELYLGNNSLKAKSLAMQTIEVRVKQSFIQITTNNIVEQQLRVIALTGQGAQAGRHCPSVPKFLFSLSNDILNSPVSVLMHFHEQQLTMSFSFLNLCIALTFVNFIGTIPKEFGHLKNLNLLNLGSNSLTGSIPDQIFNISMLQELTLTQNNLSGGLPPSMGFGLINLEELFLDLNEFDGAIPASISNASKLTTLDLDTNKFSGLIPSSLGDLRLLEILDLSKNHLTTEPWSRELSFINYLTNCKYLKQLAFYDNPMHGFLPISVGNLSTSMERFYAYDCGIKGSIPDAIGNLSNLFVLSLFANHLSRSVPVTVKHLQKLQVLNFHGNQLSGSIPDSLCELKSLFVLSLEQNQFRGSIPSCLSNVSSLRVIIFAGNLLNSSIPASLWNLTDLFSLNLSNNSLSGSLPQEIENLTVLTLLDLSGNYLNGNIPSSIGSLQTLAKLSLAQNKLEGPIPDSVGHMLSLEVLDLSNNSLSGPIPKSLETLSYLNYINLSFNRLTGEIPSGGPFESFTYESFIFNDDLCGAQRFHVPPCSSHQIHQSSRKKVFQILGIVLGIAAAIIAPTAAILLLRWRRKDEVSRNTGLLPTVVPRRISYYELMQATNGYDESNLLGKGSFGSVYKGILTDGTIVAVKVFTLLDEVTSKSFDAECQALRNLRHRNIIKVIGSCSNLDFKALVLDYIPNGSLEKWLYSHNHCLDLPQRLSIMIDVASALEYLHYGCTTPVIHSDLKPSNILLDRDMVAYVCDFGIAKFLDEGNSVLLTKTLATLGYMAPEYGVEGLVSTRVDVYSFGIIMMETFSRMKPSDEMFKDDLSLKSWIEESLPDAIFQVADRNLLGEQDKHFNEKLECISMIFNLALSCCTEYPQDRINMKDVVTTLKKIKRKLDA</sequence>
<evidence type="ECO:0000256" key="6">
    <source>
        <dbReference type="ARBA" id="ARBA00022729"/>
    </source>
</evidence>
<keyword evidence="11 15" id="KW-1133">Transmembrane helix</keyword>
<dbReference type="InterPro" id="IPR050647">
    <property type="entry name" value="Plant_LRR-RLKs"/>
</dbReference>
<evidence type="ECO:0000256" key="5">
    <source>
        <dbReference type="ARBA" id="ARBA00022692"/>
    </source>
</evidence>
<keyword evidence="9" id="KW-0418">Kinase</keyword>
<name>A0ABM4WNZ3_COFAR</name>
<evidence type="ECO:0000313" key="18">
    <source>
        <dbReference type="Proteomes" id="UP001652660"/>
    </source>
</evidence>
<dbReference type="InterPro" id="IPR055414">
    <property type="entry name" value="LRR_R13L4/SHOC2-like"/>
</dbReference>
<keyword evidence="5 15" id="KW-0812">Transmembrane</keyword>
<feature type="binding site" evidence="14">
    <location>
        <position position="926"/>
    </location>
    <ligand>
        <name>ATP</name>
        <dbReference type="ChEBI" id="CHEBI:30616"/>
    </ligand>
</feature>
<evidence type="ECO:0000256" key="7">
    <source>
        <dbReference type="ARBA" id="ARBA00022737"/>
    </source>
</evidence>
<dbReference type="InterPro" id="IPR008271">
    <property type="entry name" value="Ser/Thr_kinase_AS"/>
</dbReference>
<keyword evidence="12 15" id="KW-0472">Membrane</keyword>
<keyword evidence="6 16" id="KW-0732">Signal</keyword>
<dbReference type="Pfam" id="PF00560">
    <property type="entry name" value="LRR_1"/>
    <property type="match status" value="1"/>
</dbReference>
<organism evidence="18 19">
    <name type="scientific">Coffea arabica</name>
    <name type="common">Arabian coffee</name>
    <dbReference type="NCBI Taxonomy" id="13443"/>
    <lineage>
        <taxon>Eukaryota</taxon>
        <taxon>Viridiplantae</taxon>
        <taxon>Streptophyta</taxon>
        <taxon>Embryophyta</taxon>
        <taxon>Tracheophyta</taxon>
        <taxon>Spermatophyta</taxon>
        <taxon>Magnoliopsida</taxon>
        <taxon>eudicotyledons</taxon>
        <taxon>Gunneridae</taxon>
        <taxon>Pentapetalae</taxon>
        <taxon>asterids</taxon>
        <taxon>lamiids</taxon>
        <taxon>Gentianales</taxon>
        <taxon>Rubiaceae</taxon>
        <taxon>Ixoroideae</taxon>
        <taxon>Gardenieae complex</taxon>
        <taxon>Bertiereae - Coffeeae clade</taxon>
        <taxon>Coffeeae</taxon>
        <taxon>Coffea</taxon>
    </lineage>
</organism>
<dbReference type="Proteomes" id="UP001652660">
    <property type="component" value="Chromosome 2e"/>
</dbReference>
<accession>A0ABM4WNZ3</accession>
<dbReference type="PANTHER" id="PTHR48056:SF73">
    <property type="entry name" value="LRR RECEPTOR-LIKE SERINE_THREONINE-PROTEIN KINASE EFR"/>
    <property type="match status" value="1"/>
</dbReference>
<evidence type="ECO:0000259" key="17">
    <source>
        <dbReference type="PROSITE" id="PS50011"/>
    </source>
</evidence>
<dbReference type="InterPro" id="IPR017441">
    <property type="entry name" value="Protein_kinase_ATP_BS"/>
</dbReference>
<feature type="domain" description="Protein kinase" evidence="17">
    <location>
        <begin position="898"/>
        <end position="1173"/>
    </location>
</feature>
<evidence type="ECO:0000256" key="14">
    <source>
        <dbReference type="PROSITE-ProRule" id="PRU10141"/>
    </source>
</evidence>
<reference evidence="19" key="1">
    <citation type="submission" date="2025-08" db="UniProtKB">
        <authorList>
            <consortium name="RefSeq"/>
        </authorList>
    </citation>
    <scope>IDENTIFICATION</scope>
    <source>
        <tissue evidence="19">Leaves</tissue>
    </source>
</reference>
<feature type="signal peptide" evidence="16">
    <location>
        <begin position="1"/>
        <end position="23"/>
    </location>
</feature>
<evidence type="ECO:0000256" key="1">
    <source>
        <dbReference type="ARBA" id="ARBA00004167"/>
    </source>
</evidence>
<keyword evidence="7" id="KW-0677">Repeat</keyword>
<gene>
    <name evidence="19" type="primary">LOC113723954</name>
</gene>
<dbReference type="PROSITE" id="PS50011">
    <property type="entry name" value="PROTEIN_KINASE_DOM"/>
    <property type="match status" value="1"/>
</dbReference>
<evidence type="ECO:0000256" key="9">
    <source>
        <dbReference type="ARBA" id="ARBA00022777"/>
    </source>
</evidence>
<dbReference type="PROSITE" id="PS00108">
    <property type="entry name" value="PROTEIN_KINASE_ST"/>
    <property type="match status" value="1"/>
</dbReference>
<dbReference type="InterPro" id="IPR001611">
    <property type="entry name" value="Leu-rich_rpt"/>
</dbReference>
<evidence type="ECO:0000256" key="13">
    <source>
        <dbReference type="ARBA" id="ARBA00023180"/>
    </source>
</evidence>
<keyword evidence="4" id="KW-0808">Transferase</keyword>
<dbReference type="Pfam" id="PF13855">
    <property type="entry name" value="LRR_8"/>
    <property type="match status" value="3"/>
</dbReference>
<keyword evidence="3" id="KW-0433">Leucine-rich repeat</keyword>
<keyword evidence="13" id="KW-0325">Glycoprotein</keyword>
<dbReference type="CDD" id="cd14066">
    <property type="entry name" value="STKc_IRAK"/>
    <property type="match status" value="1"/>
</dbReference>
<dbReference type="GeneID" id="113723954"/>